<dbReference type="EMBL" id="PZZL01000007">
    <property type="protein sequence ID" value="PTM52797.1"/>
    <property type="molecule type" value="Genomic_DNA"/>
</dbReference>
<dbReference type="EC" id="5.6.1.7" evidence="7"/>
<protein>
    <recommendedName>
        <fullName evidence="7">Chaperonin GroEL</fullName>
        <ecNumber evidence="7">5.6.1.7</ecNumber>
    </recommendedName>
    <alternativeName>
        <fullName evidence="7">60 kDa chaperonin</fullName>
    </alternativeName>
    <alternativeName>
        <fullName evidence="7">Chaperonin-60</fullName>
        <shortName evidence="7">Cpn60</shortName>
    </alternativeName>
</protein>
<dbReference type="InterPro" id="IPR027410">
    <property type="entry name" value="TCP-1-like_intermed_sf"/>
</dbReference>
<sequence>MAAKDVKFGQDAREKMLRGVDILAEAVKVTLGPKGRNVVIEKSFGAPRITKDGVTVAKEIELADKFENMGAQMVREVASKTNDLGGDGTTTATVLAQAIVKEGAKFVAAGMNPMDLKRGVDIAVLEVVKALEKSAKKVKSSAEVAQVGTISANGDALIGEMIANAMQKVGNEGVITVEEAKSLDTEVDIVEGMQFDRGYLSPYFITNADKMIADLEDAYILIHEKKLAGLQAMLPVLEAVVQTGKPLIIVAEDVEGEALATLVVNKLRGGLKVAAVKAPGFGDRRKAMLEDIAILTGGQVISEDLGIKLENVTLAMLGRAKKVLIEKEKTTVVDGAGKKKDIEARIGQIKAQIEETTSDYDREKLQERLAKLAGGVAVIKVGGSTEVEVKEKKDRVDDALNATRAAVLEGIVPGGGIALLRAKVAVAKLKSDNADVQAGINIVLKAIEAPIRQIAENAGVEGSIVVGKVLESKSATFGFNAQTEEYVDMFEAGIVDPMKVVRTALQNAASVSSLLITTGAMIAETPKKDSPAPAMPGGGMGGMDF</sequence>
<evidence type="ECO:0000256" key="7">
    <source>
        <dbReference type="HAMAP-Rule" id="MF_00600"/>
    </source>
</evidence>
<dbReference type="InterPro" id="IPR001844">
    <property type="entry name" value="Cpn60/GroEL"/>
</dbReference>
<feature type="compositionally biased region" description="Gly residues" evidence="10">
    <location>
        <begin position="536"/>
        <end position="545"/>
    </location>
</feature>
<dbReference type="GO" id="GO:0005524">
    <property type="term" value="F:ATP binding"/>
    <property type="evidence" value="ECO:0007669"/>
    <property type="project" value="UniProtKB-UniRule"/>
</dbReference>
<dbReference type="InterPro" id="IPR027409">
    <property type="entry name" value="GroEL-like_apical_dom_sf"/>
</dbReference>
<evidence type="ECO:0000256" key="4">
    <source>
        <dbReference type="ARBA" id="ARBA00022840"/>
    </source>
</evidence>
<dbReference type="NCBIfam" id="NF009489">
    <property type="entry name" value="PRK12851.1"/>
    <property type="match status" value="1"/>
</dbReference>
<evidence type="ECO:0000256" key="8">
    <source>
        <dbReference type="RuleBase" id="RU000418"/>
    </source>
</evidence>
<dbReference type="NCBIfam" id="TIGR02348">
    <property type="entry name" value="GroEL"/>
    <property type="match status" value="1"/>
</dbReference>
<evidence type="ECO:0000256" key="1">
    <source>
        <dbReference type="ARBA" id="ARBA00006607"/>
    </source>
</evidence>
<dbReference type="OrthoDB" id="9766614at2"/>
<evidence type="ECO:0000256" key="2">
    <source>
        <dbReference type="ARBA" id="ARBA00022490"/>
    </source>
</evidence>
<dbReference type="NCBIfam" id="NF009488">
    <property type="entry name" value="PRK12850.1"/>
    <property type="match status" value="1"/>
</dbReference>
<feature type="binding site" evidence="7">
    <location>
        <position position="415"/>
    </location>
    <ligand>
        <name>ATP</name>
        <dbReference type="ChEBI" id="CHEBI:30616"/>
    </ligand>
</feature>
<dbReference type="RefSeq" id="WP_108178451.1">
    <property type="nucleotide sequence ID" value="NZ_PZZL01000007.1"/>
</dbReference>
<dbReference type="GO" id="GO:0042026">
    <property type="term" value="P:protein refolding"/>
    <property type="evidence" value="ECO:0007669"/>
    <property type="project" value="UniProtKB-UniRule"/>
</dbReference>
<keyword evidence="2 7" id="KW-0963">Cytoplasm</keyword>
<evidence type="ECO:0000256" key="9">
    <source>
        <dbReference type="RuleBase" id="RU000419"/>
    </source>
</evidence>
<dbReference type="CDD" id="cd03344">
    <property type="entry name" value="GroEL"/>
    <property type="match status" value="1"/>
</dbReference>
<dbReference type="Gene3D" id="3.50.7.10">
    <property type="entry name" value="GroEL"/>
    <property type="match status" value="1"/>
</dbReference>
<dbReference type="FunFam" id="3.50.7.10:FF:000001">
    <property type="entry name" value="60 kDa chaperonin"/>
    <property type="match status" value="1"/>
</dbReference>
<proteinExistence type="inferred from homology"/>
<gene>
    <name evidence="7" type="primary">groEL</name>
    <name evidence="7" type="synonym">groL</name>
    <name evidence="11" type="ORF">C8P69_10775</name>
</gene>
<keyword evidence="12" id="KW-1185">Reference proteome</keyword>
<dbReference type="Gene3D" id="3.30.260.10">
    <property type="entry name" value="TCP-1-like chaperonin intermediate domain"/>
    <property type="match status" value="1"/>
</dbReference>
<keyword evidence="6 7" id="KW-0413">Isomerase</keyword>
<dbReference type="InterPro" id="IPR027413">
    <property type="entry name" value="GROEL-like_equatorial_sf"/>
</dbReference>
<evidence type="ECO:0000256" key="5">
    <source>
        <dbReference type="ARBA" id="ARBA00023186"/>
    </source>
</evidence>
<dbReference type="NCBIfam" id="NF000592">
    <property type="entry name" value="PRK00013.1"/>
    <property type="match status" value="1"/>
</dbReference>
<dbReference type="Pfam" id="PF00118">
    <property type="entry name" value="Cpn60_TCP1"/>
    <property type="match status" value="1"/>
</dbReference>
<comment type="similarity">
    <text evidence="1 7 8">Belongs to the chaperonin (HSP60) family.</text>
</comment>
<comment type="subcellular location">
    <subcellularLocation>
        <location evidence="7">Cytoplasm</location>
    </subcellularLocation>
</comment>
<dbReference type="AlphaFoldDB" id="A0A2T4YZX3"/>
<evidence type="ECO:0000256" key="10">
    <source>
        <dbReference type="SAM" id="MobiDB-lite"/>
    </source>
</evidence>
<evidence type="ECO:0000256" key="3">
    <source>
        <dbReference type="ARBA" id="ARBA00022741"/>
    </source>
</evidence>
<feature type="binding site" evidence="7">
    <location>
        <begin position="87"/>
        <end position="91"/>
    </location>
    <ligand>
        <name>ATP</name>
        <dbReference type="ChEBI" id="CHEBI:30616"/>
    </ligand>
</feature>
<name>A0A2T4YZX3_9HYPH</name>
<dbReference type="InterPro" id="IPR002423">
    <property type="entry name" value="Cpn60/GroEL/TCP-1"/>
</dbReference>
<comment type="function">
    <text evidence="7 9">Together with its co-chaperonin GroES, plays an essential role in assisting protein folding. The GroEL-GroES system forms a nano-cage that allows encapsulation of the non-native substrate proteins and provides a physical environment optimized to promote and accelerate protein folding.</text>
</comment>
<keyword evidence="3 7" id="KW-0547">Nucleotide-binding</keyword>
<comment type="caution">
    <text evidence="11">The sequence shown here is derived from an EMBL/GenBank/DDBJ whole genome shotgun (WGS) entry which is preliminary data.</text>
</comment>
<comment type="subunit">
    <text evidence="7 9">Forms a cylinder of 14 subunits composed of two heptameric rings stacked back-to-back. Interacts with the co-chaperonin GroES.</text>
</comment>
<dbReference type="NCBIfam" id="NF009487">
    <property type="entry name" value="PRK12849.1"/>
    <property type="match status" value="1"/>
</dbReference>
<dbReference type="GO" id="GO:0016853">
    <property type="term" value="F:isomerase activity"/>
    <property type="evidence" value="ECO:0007669"/>
    <property type="project" value="UniProtKB-KW"/>
</dbReference>
<dbReference type="Gene3D" id="1.10.560.10">
    <property type="entry name" value="GroEL-like equatorial domain"/>
    <property type="match status" value="1"/>
</dbReference>
<reference evidence="11 12" key="1">
    <citation type="submission" date="2018-04" db="EMBL/GenBank/DDBJ databases">
        <title>Genomic Encyclopedia of Archaeal and Bacterial Type Strains, Phase II (KMG-II): from individual species to whole genera.</title>
        <authorList>
            <person name="Goeker M."/>
        </authorList>
    </citation>
    <scope>NUCLEOTIDE SEQUENCE [LARGE SCALE GENOMIC DNA]</scope>
    <source>
        <strain evidence="11 12">DSM 25521</strain>
    </source>
</reference>
<evidence type="ECO:0000313" key="11">
    <source>
        <dbReference type="EMBL" id="PTM52797.1"/>
    </source>
</evidence>
<feature type="region of interest" description="Disordered" evidence="10">
    <location>
        <begin position="526"/>
        <end position="545"/>
    </location>
</feature>
<dbReference type="FunFam" id="1.10.560.10:FF:000001">
    <property type="entry name" value="60 kDa chaperonin"/>
    <property type="match status" value="1"/>
</dbReference>
<accession>A0A2T4YZX3</accession>
<keyword evidence="5 7" id="KW-0143">Chaperone</keyword>
<feature type="binding site" evidence="7">
    <location>
        <position position="51"/>
    </location>
    <ligand>
        <name>ATP</name>
        <dbReference type="ChEBI" id="CHEBI:30616"/>
    </ligand>
</feature>
<feature type="binding site" evidence="7">
    <location>
        <position position="496"/>
    </location>
    <ligand>
        <name>ATP</name>
        <dbReference type="ChEBI" id="CHEBI:30616"/>
    </ligand>
</feature>
<dbReference type="PANTHER" id="PTHR45633">
    <property type="entry name" value="60 KDA HEAT SHOCK PROTEIN, MITOCHONDRIAL"/>
    <property type="match status" value="1"/>
</dbReference>
<feature type="binding site" evidence="7">
    <location>
        <begin position="30"/>
        <end position="33"/>
    </location>
    <ligand>
        <name>ATP</name>
        <dbReference type="ChEBI" id="CHEBI:30616"/>
    </ligand>
</feature>
<dbReference type="GO" id="GO:0051082">
    <property type="term" value="F:unfolded protein binding"/>
    <property type="evidence" value="ECO:0007669"/>
    <property type="project" value="UniProtKB-UniRule"/>
</dbReference>
<comment type="caution">
    <text evidence="7">Lacks conserved residue(s) required for the propagation of feature annotation.</text>
</comment>
<dbReference type="GO" id="GO:0005737">
    <property type="term" value="C:cytoplasm"/>
    <property type="evidence" value="ECO:0007669"/>
    <property type="project" value="UniProtKB-SubCell"/>
</dbReference>
<keyword evidence="4 7" id="KW-0067">ATP-binding</keyword>
<evidence type="ECO:0000256" key="6">
    <source>
        <dbReference type="ARBA" id="ARBA00023235"/>
    </source>
</evidence>
<evidence type="ECO:0000313" key="12">
    <source>
        <dbReference type="Proteomes" id="UP000241808"/>
    </source>
</evidence>
<dbReference type="GO" id="GO:0140662">
    <property type="term" value="F:ATP-dependent protein folding chaperone"/>
    <property type="evidence" value="ECO:0007669"/>
    <property type="project" value="InterPro"/>
</dbReference>
<dbReference type="SUPFAM" id="SSF48592">
    <property type="entry name" value="GroEL equatorial domain-like"/>
    <property type="match status" value="1"/>
</dbReference>
<dbReference type="SUPFAM" id="SSF52029">
    <property type="entry name" value="GroEL apical domain-like"/>
    <property type="match status" value="1"/>
</dbReference>
<dbReference type="PRINTS" id="PR00298">
    <property type="entry name" value="CHAPERONIN60"/>
</dbReference>
<organism evidence="11 12">
    <name type="scientific">Phreatobacter oligotrophus</name>
    <dbReference type="NCBI Taxonomy" id="1122261"/>
    <lineage>
        <taxon>Bacteria</taxon>
        <taxon>Pseudomonadati</taxon>
        <taxon>Pseudomonadota</taxon>
        <taxon>Alphaproteobacteria</taxon>
        <taxon>Hyphomicrobiales</taxon>
        <taxon>Phreatobacteraceae</taxon>
        <taxon>Phreatobacter</taxon>
    </lineage>
</organism>
<dbReference type="HAMAP" id="MF_00600">
    <property type="entry name" value="CH60"/>
    <property type="match status" value="1"/>
</dbReference>
<dbReference type="SUPFAM" id="SSF54849">
    <property type="entry name" value="GroEL-intermediate domain like"/>
    <property type="match status" value="1"/>
</dbReference>
<dbReference type="Proteomes" id="UP000241808">
    <property type="component" value="Unassembled WGS sequence"/>
</dbReference>